<proteinExistence type="predicted"/>
<gene>
    <name evidence="2" type="ORF">QVD17_01887</name>
</gene>
<dbReference type="EMBL" id="JAUHHV010000001">
    <property type="protein sequence ID" value="KAK1436112.1"/>
    <property type="molecule type" value="Genomic_DNA"/>
</dbReference>
<accession>A0AAD8P8J2</accession>
<name>A0AAD8P8J2_TARER</name>
<evidence type="ECO:0000313" key="3">
    <source>
        <dbReference type="Proteomes" id="UP001229421"/>
    </source>
</evidence>
<comment type="caution">
    <text evidence="2">The sequence shown here is derived from an EMBL/GenBank/DDBJ whole genome shotgun (WGS) entry which is preliminary data.</text>
</comment>
<dbReference type="Proteomes" id="UP001229421">
    <property type="component" value="Unassembled WGS sequence"/>
</dbReference>
<dbReference type="AlphaFoldDB" id="A0AAD8P8J2"/>
<protein>
    <submittedName>
        <fullName evidence="2">Uncharacterized protein</fullName>
    </submittedName>
</protein>
<reference evidence="2" key="1">
    <citation type="journal article" date="2023" name="bioRxiv">
        <title>Improved chromosome-level genome assembly for marigold (Tagetes erecta).</title>
        <authorList>
            <person name="Jiang F."/>
            <person name="Yuan L."/>
            <person name="Wang S."/>
            <person name="Wang H."/>
            <person name="Xu D."/>
            <person name="Wang A."/>
            <person name="Fan W."/>
        </authorList>
    </citation>
    <scope>NUCLEOTIDE SEQUENCE</scope>
    <source>
        <strain evidence="2">WSJ</strain>
        <tissue evidence="2">Leaf</tissue>
    </source>
</reference>
<keyword evidence="3" id="KW-1185">Reference proteome</keyword>
<evidence type="ECO:0000256" key="1">
    <source>
        <dbReference type="SAM" id="Coils"/>
    </source>
</evidence>
<evidence type="ECO:0000313" key="2">
    <source>
        <dbReference type="EMBL" id="KAK1436112.1"/>
    </source>
</evidence>
<organism evidence="2 3">
    <name type="scientific">Tagetes erecta</name>
    <name type="common">African marigold</name>
    <dbReference type="NCBI Taxonomy" id="13708"/>
    <lineage>
        <taxon>Eukaryota</taxon>
        <taxon>Viridiplantae</taxon>
        <taxon>Streptophyta</taxon>
        <taxon>Embryophyta</taxon>
        <taxon>Tracheophyta</taxon>
        <taxon>Spermatophyta</taxon>
        <taxon>Magnoliopsida</taxon>
        <taxon>eudicotyledons</taxon>
        <taxon>Gunneridae</taxon>
        <taxon>Pentapetalae</taxon>
        <taxon>asterids</taxon>
        <taxon>campanulids</taxon>
        <taxon>Asterales</taxon>
        <taxon>Asteraceae</taxon>
        <taxon>Asteroideae</taxon>
        <taxon>Heliantheae alliance</taxon>
        <taxon>Tageteae</taxon>
        <taxon>Tagetes</taxon>
    </lineage>
</organism>
<feature type="coiled-coil region" evidence="1">
    <location>
        <begin position="115"/>
        <end position="192"/>
    </location>
</feature>
<keyword evidence="1" id="KW-0175">Coiled coil</keyword>
<sequence>MATIQFFSPTVIHSPTKTSFSIPVVRSLTSSRSGSIAIKCCNASKNGGNATANKNNNNNNINGLEDLLSAYFVEFPNKDGPEGFVDSLRKAAQRVVQPEAETNKIKIKQVITELITRDEKRVVQHETEIKKLKQELNQYKTRSEEKLAQQETEIKEMKQERLSRHKTRTAEIEECQKRLSEALTLVEEAEISLQDIMQFLRADCSASVNI</sequence>